<name>A0A0D9Y2G8_9ORYZ</name>
<accession>A0A0D9Y2G8</accession>
<evidence type="ECO:0000313" key="2">
    <source>
        <dbReference type="EnsemblPlants" id="OGLUM01G01260.1"/>
    </source>
</evidence>
<protein>
    <submittedName>
        <fullName evidence="2">Uncharacterized protein</fullName>
    </submittedName>
</protein>
<proteinExistence type="predicted"/>
<evidence type="ECO:0000313" key="3">
    <source>
        <dbReference type="Proteomes" id="UP000026961"/>
    </source>
</evidence>
<dbReference type="HOGENOM" id="CLU_1848208_0_0_1"/>
<dbReference type="Proteomes" id="UP000026961">
    <property type="component" value="Chromosome 1"/>
</dbReference>
<reference evidence="2" key="1">
    <citation type="submission" date="2013-08" db="EMBL/GenBank/DDBJ databases">
        <title>Oryza genome evolution.</title>
        <authorList>
            <person name="Wing R.A."/>
            <person name="Panaud O."/>
            <person name="Oliveira A.C."/>
        </authorList>
    </citation>
    <scope>NUCLEOTIDE SEQUENCE</scope>
</reference>
<sequence>MENGAGGRSIEETGVEADKKKKGRSSWGVRRGGVEYAAAAAPNFVADAGTACEPDETRSQAVPASAMKFSAAAAYSPLPLLTPQLELPVFLLASTPVSSLLHPPARFSIHSASSGWVSSSRSRCFPFRLRSGSWFSLYK</sequence>
<dbReference type="AlphaFoldDB" id="A0A0D9Y2G8"/>
<keyword evidence="3" id="KW-1185">Reference proteome</keyword>
<feature type="region of interest" description="Disordered" evidence="1">
    <location>
        <begin position="1"/>
        <end position="27"/>
    </location>
</feature>
<dbReference type="EnsemblPlants" id="OGLUM01G01260.1">
    <property type="protein sequence ID" value="OGLUM01G01260.1"/>
    <property type="gene ID" value="OGLUM01G01260"/>
</dbReference>
<organism evidence="2">
    <name type="scientific">Oryza glumipatula</name>
    <dbReference type="NCBI Taxonomy" id="40148"/>
    <lineage>
        <taxon>Eukaryota</taxon>
        <taxon>Viridiplantae</taxon>
        <taxon>Streptophyta</taxon>
        <taxon>Embryophyta</taxon>
        <taxon>Tracheophyta</taxon>
        <taxon>Spermatophyta</taxon>
        <taxon>Magnoliopsida</taxon>
        <taxon>Liliopsida</taxon>
        <taxon>Poales</taxon>
        <taxon>Poaceae</taxon>
        <taxon>BOP clade</taxon>
        <taxon>Oryzoideae</taxon>
        <taxon>Oryzeae</taxon>
        <taxon>Oryzinae</taxon>
        <taxon>Oryza</taxon>
    </lineage>
</organism>
<dbReference type="Gramene" id="OGLUM01G01260.1">
    <property type="protein sequence ID" value="OGLUM01G01260.1"/>
    <property type="gene ID" value="OGLUM01G01260"/>
</dbReference>
<reference evidence="2" key="2">
    <citation type="submission" date="2015-04" db="UniProtKB">
        <authorList>
            <consortium name="EnsemblPlants"/>
        </authorList>
    </citation>
    <scope>IDENTIFICATION</scope>
</reference>
<evidence type="ECO:0000256" key="1">
    <source>
        <dbReference type="SAM" id="MobiDB-lite"/>
    </source>
</evidence>
<reference evidence="2" key="3">
    <citation type="submission" date="2018-05" db="EMBL/GenBank/DDBJ databases">
        <title>OgluRS3 (Oryza glumaepatula Reference Sequence Version 3).</title>
        <authorList>
            <person name="Zhang J."/>
            <person name="Kudrna D."/>
            <person name="Lee S."/>
            <person name="Talag J."/>
            <person name="Welchert J."/>
            <person name="Wing R.A."/>
        </authorList>
    </citation>
    <scope>NUCLEOTIDE SEQUENCE [LARGE SCALE GENOMIC DNA]</scope>
</reference>